<comment type="cofactor">
    <cofactor evidence="1 16">
        <name>pyridoxal 5'-phosphate</name>
        <dbReference type="ChEBI" id="CHEBI:597326"/>
    </cofactor>
</comment>
<evidence type="ECO:0000256" key="9">
    <source>
        <dbReference type="ARBA" id="ARBA00022679"/>
    </source>
</evidence>
<name>A0ABY2ZK24_9GAMM</name>
<accession>A0ABY2ZK24</accession>
<organism evidence="18 19">
    <name type="scientific">Pantoea eucalypti</name>
    <dbReference type="NCBI Taxonomy" id="470933"/>
    <lineage>
        <taxon>Bacteria</taxon>
        <taxon>Pseudomonadati</taxon>
        <taxon>Pseudomonadota</taxon>
        <taxon>Gammaproteobacteria</taxon>
        <taxon>Enterobacterales</taxon>
        <taxon>Erwiniaceae</taxon>
        <taxon>Pantoea</taxon>
    </lineage>
</organism>
<dbReference type="Gene3D" id="3.30.470.10">
    <property type="match status" value="1"/>
</dbReference>
<gene>
    <name evidence="17" type="primary">ilvE</name>
    <name evidence="18" type="ORF">FJW02_10115</name>
</gene>
<evidence type="ECO:0000256" key="3">
    <source>
        <dbReference type="ARBA" id="ARBA00004824"/>
    </source>
</evidence>
<dbReference type="InterPro" id="IPR036038">
    <property type="entry name" value="Aminotransferase-like"/>
</dbReference>
<keyword evidence="19" id="KW-1185">Reference proteome</keyword>
<evidence type="ECO:0000256" key="7">
    <source>
        <dbReference type="ARBA" id="ARBA00022576"/>
    </source>
</evidence>
<dbReference type="SUPFAM" id="SSF56752">
    <property type="entry name" value="D-aminoacid aminotransferase-like PLP-dependent enzymes"/>
    <property type="match status" value="1"/>
</dbReference>
<comment type="catalytic activity">
    <reaction evidence="14 17">
        <text>L-leucine + 2-oxoglutarate = 4-methyl-2-oxopentanoate + L-glutamate</text>
        <dbReference type="Rhea" id="RHEA:18321"/>
        <dbReference type="ChEBI" id="CHEBI:16810"/>
        <dbReference type="ChEBI" id="CHEBI:17865"/>
        <dbReference type="ChEBI" id="CHEBI:29985"/>
        <dbReference type="ChEBI" id="CHEBI:57427"/>
        <dbReference type="EC" id="2.6.1.42"/>
    </reaction>
</comment>
<evidence type="ECO:0000256" key="11">
    <source>
        <dbReference type="ARBA" id="ARBA00023304"/>
    </source>
</evidence>
<dbReference type="GO" id="GO:0004084">
    <property type="term" value="F:branched-chain-amino-acid transaminase activity"/>
    <property type="evidence" value="ECO:0007669"/>
    <property type="project" value="UniProtKB-EC"/>
</dbReference>
<dbReference type="PROSITE" id="PS00770">
    <property type="entry name" value="AA_TRANSFER_CLASS_4"/>
    <property type="match status" value="1"/>
</dbReference>
<evidence type="ECO:0000256" key="16">
    <source>
        <dbReference type="RuleBase" id="RU004516"/>
    </source>
</evidence>
<comment type="pathway">
    <text evidence="3 17">Amino-acid biosynthesis; L-isoleucine biosynthesis; L-isoleucine from 2-oxobutanoate: step 4/4.</text>
</comment>
<evidence type="ECO:0000256" key="15">
    <source>
        <dbReference type="RuleBase" id="RU004106"/>
    </source>
</evidence>
<comment type="catalytic activity">
    <reaction evidence="12 17">
        <text>L-valine + 2-oxoglutarate = 3-methyl-2-oxobutanoate + L-glutamate</text>
        <dbReference type="Rhea" id="RHEA:24813"/>
        <dbReference type="ChEBI" id="CHEBI:11851"/>
        <dbReference type="ChEBI" id="CHEBI:16810"/>
        <dbReference type="ChEBI" id="CHEBI:29985"/>
        <dbReference type="ChEBI" id="CHEBI:57762"/>
        <dbReference type="EC" id="2.6.1.42"/>
    </reaction>
</comment>
<evidence type="ECO:0000256" key="14">
    <source>
        <dbReference type="ARBA" id="ARBA00049229"/>
    </source>
</evidence>
<evidence type="ECO:0000256" key="12">
    <source>
        <dbReference type="ARBA" id="ARBA00048212"/>
    </source>
</evidence>
<sequence>MMTISDADKRDETRSPHHLWSYLNGEFITADSALLPVTTQAFNYGTAVFEGIRGYAHHADNTVNVFRLDDHINRLIQSALLLLIDDLPEPQALKALTLALLKKNDVEDDCYIRPIAYKRHLLPGTGFGVKLSGVSSGLSVNSLNMRAYIKQGGVKCTVSGWRRIADNSIPARAKITGSYVNSALAMEAAHRGGYDDAIMLNHHGYVAEATTSNVFIVKNRTLITPPVTAHILEGITRSTVIELATTCLDLRVEQRDILPSELLTADECFLTGTGVEISPVIQIDHRKLNSMDEKSISLSVKGLYEKLVRGQLTAFNHWLTPVC</sequence>
<dbReference type="EC" id="2.6.1.42" evidence="17"/>
<protein>
    <recommendedName>
        <fullName evidence="17">Branched-chain-amino-acid aminotransferase</fullName>
        <shortName evidence="17">BCAT</shortName>
        <ecNumber evidence="17">2.6.1.42</ecNumber>
    </recommendedName>
</protein>
<evidence type="ECO:0000256" key="6">
    <source>
        <dbReference type="ARBA" id="ARBA00009320"/>
    </source>
</evidence>
<comment type="catalytic activity">
    <reaction evidence="13 17">
        <text>L-isoleucine + 2-oxoglutarate = (S)-3-methyl-2-oxopentanoate + L-glutamate</text>
        <dbReference type="Rhea" id="RHEA:24801"/>
        <dbReference type="ChEBI" id="CHEBI:16810"/>
        <dbReference type="ChEBI" id="CHEBI:29985"/>
        <dbReference type="ChEBI" id="CHEBI:35146"/>
        <dbReference type="ChEBI" id="CHEBI:58045"/>
        <dbReference type="EC" id="2.6.1.42"/>
    </reaction>
</comment>
<evidence type="ECO:0000256" key="2">
    <source>
        <dbReference type="ARBA" id="ARBA00003109"/>
    </source>
</evidence>
<dbReference type="GeneID" id="90523222"/>
<comment type="similarity">
    <text evidence="6 15">Belongs to the class-IV pyridoxal-phosphate-dependent aminotransferase family.</text>
</comment>
<dbReference type="InterPro" id="IPR043131">
    <property type="entry name" value="BCAT-like_N"/>
</dbReference>
<dbReference type="PANTHER" id="PTHR42743:SF4">
    <property type="entry name" value="BRANCHED-CHAIN-AMINO-ACID AMINOTRANSFERASE-RELATED"/>
    <property type="match status" value="1"/>
</dbReference>
<dbReference type="Pfam" id="PF01063">
    <property type="entry name" value="Aminotran_4"/>
    <property type="match status" value="1"/>
</dbReference>
<keyword evidence="7 17" id="KW-0032">Aminotransferase</keyword>
<comment type="pathway">
    <text evidence="4 17">Amino-acid biosynthesis; L-valine biosynthesis; L-valine from pyruvate: step 4/4.</text>
</comment>
<evidence type="ECO:0000256" key="1">
    <source>
        <dbReference type="ARBA" id="ARBA00001933"/>
    </source>
</evidence>
<evidence type="ECO:0000256" key="5">
    <source>
        <dbReference type="ARBA" id="ARBA00005072"/>
    </source>
</evidence>
<evidence type="ECO:0000256" key="8">
    <source>
        <dbReference type="ARBA" id="ARBA00022605"/>
    </source>
</evidence>
<comment type="caution">
    <text evidence="18">The sequence shown here is derived from an EMBL/GenBank/DDBJ whole genome shotgun (WGS) entry which is preliminary data.</text>
</comment>
<dbReference type="InterPro" id="IPR001544">
    <property type="entry name" value="Aminotrans_IV"/>
</dbReference>
<evidence type="ECO:0000256" key="17">
    <source>
        <dbReference type="RuleBase" id="RU364094"/>
    </source>
</evidence>
<dbReference type="RefSeq" id="WP_003851622.1">
    <property type="nucleotide sequence ID" value="NZ_CP045721.1"/>
</dbReference>
<proteinExistence type="inferred from homology"/>
<dbReference type="Proteomes" id="UP000315469">
    <property type="component" value="Unassembled WGS sequence"/>
</dbReference>
<evidence type="ECO:0000256" key="10">
    <source>
        <dbReference type="ARBA" id="ARBA00022898"/>
    </source>
</evidence>
<dbReference type="InterPro" id="IPR018300">
    <property type="entry name" value="Aminotrans_IV_CS"/>
</dbReference>
<reference evidence="18 19" key="1">
    <citation type="submission" date="2019-06" db="EMBL/GenBank/DDBJ databases">
        <title>Taxogenomics and systematics of the genus Pantoea.</title>
        <authorList>
            <person name="Tambong J.T."/>
        </authorList>
    </citation>
    <scope>NUCLEOTIDE SEQUENCE [LARGE SCALE GENOMIC DNA]</scope>
    <source>
        <strain evidence="18 19">LMG 24197</strain>
    </source>
</reference>
<dbReference type="InterPro" id="IPR043132">
    <property type="entry name" value="BCAT-like_C"/>
</dbReference>
<dbReference type="InterPro" id="IPR005785">
    <property type="entry name" value="B_amino_transI"/>
</dbReference>
<evidence type="ECO:0000256" key="13">
    <source>
        <dbReference type="ARBA" id="ARBA00048798"/>
    </source>
</evidence>
<keyword evidence="9 17" id="KW-0808">Transferase</keyword>
<keyword evidence="8 17" id="KW-0028">Amino-acid biosynthesis</keyword>
<dbReference type="NCBIfam" id="TIGR01122">
    <property type="entry name" value="ilvE_I"/>
    <property type="match status" value="1"/>
</dbReference>
<keyword evidence="10 16" id="KW-0663">Pyridoxal phosphate</keyword>
<evidence type="ECO:0000256" key="4">
    <source>
        <dbReference type="ARBA" id="ARBA00004931"/>
    </source>
</evidence>
<dbReference type="EMBL" id="VHJB01000062">
    <property type="protein sequence ID" value="TPV36868.1"/>
    <property type="molecule type" value="Genomic_DNA"/>
</dbReference>
<dbReference type="NCBIfam" id="NF005146">
    <property type="entry name" value="PRK06606.1"/>
    <property type="match status" value="1"/>
</dbReference>
<keyword evidence="11 17" id="KW-0100">Branched-chain amino acid biosynthesis</keyword>
<dbReference type="PANTHER" id="PTHR42743">
    <property type="entry name" value="AMINO-ACID AMINOTRANSFERASE"/>
    <property type="match status" value="1"/>
</dbReference>
<dbReference type="Gene3D" id="3.20.10.10">
    <property type="entry name" value="D-amino Acid Aminotransferase, subunit A, domain 2"/>
    <property type="match status" value="1"/>
</dbReference>
<evidence type="ECO:0000313" key="19">
    <source>
        <dbReference type="Proteomes" id="UP000315469"/>
    </source>
</evidence>
<dbReference type="InterPro" id="IPR050571">
    <property type="entry name" value="Class-IV_PLP-Dep_Aminotrnsfr"/>
</dbReference>
<comment type="pathway">
    <text evidence="5 17">Amino-acid biosynthesis; L-leucine biosynthesis; L-leucine from 3-methyl-2-oxobutanoate: step 4/4.</text>
</comment>
<evidence type="ECO:0000313" key="18">
    <source>
        <dbReference type="EMBL" id="TPV36868.1"/>
    </source>
</evidence>
<comment type="function">
    <text evidence="2 17">Acts on leucine, isoleucine and valine.</text>
</comment>